<dbReference type="InterPro" id="IPR041577">
    <property type="entry name" value="RT_RNaseH_2"/>
</dbReference>
<keyword evidence="4" id="KW-0548">Nucleotidyltransferase</keyword>
<dbReference type="Gene3D" id="1.10.340.70">
    <property type="match status" value="1"/>
</dbReference>
<dbReference type="PANTHER" id="PTHR37984:SF5">
    <property type="entry name" value="PROTEIN NYNRIN-LIKE"/>
    <property type="match status" value="1"/>
</dbReference>
<dbReference type="InterPro" id="IPR000477">
    <property type="entry name" value="RT_dom"/>
</dbReference>
<evidence type="ECO:0000313" key="4">
    <source>
        <dbReference type="EMBL" id="POM76259.1"/>
    </source>
</evidence>
<accession>A0A2P4YEY2</accession>
<dbReference type="Proteomes" id="UP000237271">
    <property type="component" value="Unassembled WGS sequence"/>
</dbReference>
<dbReference type="OrthoDB" id="108047at2759"/>
<dbReference type="InterPro" id="IPR043502">
    <property type="entry name" value="DNA/RNA_pol_sf"/>
</dbReference>
<dbReference type="InterPro" id="IPR043128">
    <property type="entry name" value="Rev_trsase/Diguanyl_cyclase"/>
</dbReference>
<dbReference type="PROSITE" id="PS50994">
    <property type="entry name" value="INTEGRASE"/>
    <property type="match status" value="1"/>
</dbReference>
<evidence type="ECO:0000256" key="1">
    <source>
        <dbReference type="ARBA" id="ARBA00023268"/>
    </source>
</evidence>
<feature type="domain" description="Integrase catalytic" evidence="3">
    <location>
        <begin position="1058"/>
        <end position="1175"/>
    </location>
</feature>
<dbReference type="EMBL" id="NCKW01003486">
    <property type="protein sequence ID" value="POM76259.1"/>
    <property type="molecule type" value="Genomic_DNA"/>
</dbReference>
<evidence type="ECO:0000256" key="2">
    <source>
        <dbReference type="SAM" id="MobiDB-lite"/>
    </source>
</evidence>
<evidence type="ECO:0000259" key="3">
    <source>
        <dbReference type="PROSITE" id="PS50994"/>
    </source>
</evidence>
<dbReference type="GO" id="GO:0015074">
    <property type="term" value="P:DNA integration"/>
    <property type="evidence" value="ECO:0007669"/>
    <property type="project" value="InterPro"/>
</dbReference>
<dbReference type="SUPFAM" id="SSF53098">
    <property type="entry name" value="Ribonuclease H-like"/>
    <property type="match status" value="2"/>
</dbReference>
<feature type="region of interest" description="Disordered" evidence="2">
    <location>
        <begin position="853"/>
        <end position="885"/>
    </location>
</feature>
<dbReference type="Pfam" id="PF00078">
    <property type="entry name" value="RVT_1"/>
    <property type="match status" value="1"/>
</dbReference>
<dbReference type="Gene3D" id="3.10.10.10">
    <property type="entry name" value="HIV Type 1 Reverse Transcriptase, subunit A, domain 1"/>
    <property type="match status" value="1"/>
</dbReference>
<dbReference type="InterPro" id="IPR012337">
    <property type="entry name" value="RNaseH-like_sf"/>
</dbReference>
<dbReference type="InterPro" id="IPR050951">
    <property type="entry name" value="Retrovirus_Pol_polyprotein"/>
</dbReference>
<keyword evidence="5" id="KW-1185">Reference proteome</keyword>
<evidence type="ECO:0000313" key="5">
    <source>
        <dbReference type="Proteomes" id="UP000237271"/>
    </source>
</evidence>
<dbReference type="SUPFAM" id="SSF56672">
    <property type="entry name" value="DNA/RNA polymerases"/>
    <property type="match status" value="1"/>
</dbReference>
<dbReference type="Pfam" id="PF13456">
    <property type="entry name" value="RVT_3"/>
    <property type="match status" value="1"/>
</dbReference>
<comment type="caution">
    <text evidence="4">The sequence shown here is derived from an EMBL/GenBank/DDBJ whole genome shotgun (WGS) entry which is preliminary data.</text>
</comment>
<dbReference type="PANTHER" id="PTHR37984">
    <property type="entry name" value="PROTEIN CBG26694"/>
    <property type="match status" value="1"/>
</dbReference>
<dbReference type="Gene3D" id="3.30.70.270">
    <property type="match status" value="1"/>
</dbReference>
<feature type="region of interest" description="Disordered" evidence="2">
    <location>
        <begin position="1"/>
        <end position="117"/>
    </location>
</feature>
<feature type="compositionally biased region" description="Low complexity" evidence="2">
    <location>
        <begin position="93"/>
        <end position="108"/>
    </location>
</feature>
<organism evidence="4 5">
    <name type="scientific">Phytophthora palmivora</name>
    <dbReference type="NCBI Taxonomy" id="4796"/>
    <lineage>
        <taxon>Eukaryota</taxon>
        <taxon>Sar</taxon>
        <taxon>Stramenopiles</taxon>
        <taxon>Oomycota</taxon>
        <taxon>Peronosporomycetes</taxon>
        <taxon>Peronosporales</taxon>
        <taxon>Peronosporaceae</taxon>
        <taxon>Phytophthora</taxon>
    </lineage>
</organism>
<dbReference type="Gene3D" id="3.30.420.10">
    <property type="entry name" value="Ribonuclease H-like superfamily/Ribonuclease H"/>
    <property type="match status" value="2"/>
</dbReference>
<name>A0A2P4YEY2_9STRA</name>
<gene>
    <name evidence="4" type="ORF">PHPALM_6523</name>
</gene>
<dbReference type="InterPro" id="IPR036397">
    <property type="entry name" value="RNaseH_sf"/>
</dbReference>
<dbReference type="CDD" id="cd01647">
    <property type="entry name" value="RT_LTR"/>
    <property type="match status" value="1"/>
</dbReference>
<dbReference type="InterPro" id="IPR002156">
    <property type="entry name" value="RNaseH_domain"/>
</dbReference>
<dbReference type="GO" id="GO:0003964">
    <property type="term" value="F:RNA-directed DNA polymerase activity"/>
    <property type="evidence" value="ECO:0007669"/>
    <property type="project" value="UniProtKB-KW"/>
</dbReference>
<dbReference type="GO" id="GO:0004523">
    <property type="term" value="F:RNA-DNA hybrid ribonuclease activity"/>
    <property type="evidence" value="ECO:0007669"/>
    <property type="project" value="InterPro"/>
</dbReference>
<dbReference type="InterPro" id="IPR001584">
    <property type="entry name" value="Integrase_cat-core"/>
</dbReference>
<protein>
    <submittedName>
        <fullName evidence="4">Reverse transcriptase</fullName>
    </submittedName>
</protein>
<sequence>MPQPPCVEHPDYPWPTKILQRPRLDNARVQFVKSDPTPITKRDRFALDESTQTDDSYCSEVADSLDASVDTRDFETCSESVSPSDSGDDRISSGDSSSDSEPESPASGFQTSQLPADDLDLTDESWDILIQGMPGTPVEKLRVEYERCMQVSNVELDLEPGVYMREGTELLVQVRDQLVMLPELVELTPECDIDSADVGEPGKATPEMEKKLRDILKYHRKIFLGDGNAAPAPARGVVCDLDVGDAKPVAQRPRSVAPHLMLKVYELLRKRLETGLIEYSNSPWASPIVIVLKKNGVDIRMCIDYRIVNGFIQLSPYPLPLIDDLLIGFEAAMWFMSLDMASGFWAIRMTECARLISAFICPFGHFQWVRMPFGLKNAPLVYQAMLDNYCRQKAEVDADVLEFLQLKPQDSENLSSDFENHALKSEMSALTSQMTVFQRNIPVPIADLDQLCDDLNVLLFRLRYCNISVSLLKSEFGKLSIPYLSHDISAEGLRATPKIVKGVEELPFPSTLKGVQSFMGSLNYYNKFIEDLPVIAATLYELTDEQIRSGKDLTCAKEAFELLKRKIVSTPLLRHPDRTRPFVIIPHANPWAASAVLGQEYDGVIHPVQFTGRVLNDDELRYHIAEKVLEKFRALVESSPRDEDGLPAIFGTGITPREHLDEVSENLIPAKGRVKPPAPVSVEMLEADYQGHVLSFDGAAKTSTRLGSCGCILWKLPGWNVLEARGFPLKDVTVNDSEYCGLNYGLRMALEHGIHELVVVGDSRIAIQQAQGLINRNQPNLQRRLVEFESLKTKFQTLKLVHVKREFNQAADYLTSKTLALGEAWQVQDADEPTHLQLVSKVQEKLLKPCPAPNAEVQESDVPDSENHGVTPESDGVPGPESAPLPRSAKVLIAVTRAQVPNNTDPPEDDDEREPLGPLEFQAERWRRIKAHRSHDPYLVELMKFLKGNVGDLPRPRVKKLARVAEDFILDSRDVLYRSSRAAREQPRDNVDELRLVVPRGLHSDLLHYAHEDYQGGHQGIKRTFEKLSSEFYWLGIVDCASGKGRPPNPGPSPGNIEPSRPFEVVSMDFVTLMPKSARGNTFLLLFQDMFSWYVMCNPMSITTAQDVAEAYEERVFRNFGASSLIRHDQDPCFMSEERSVKTVVRAIKVYISEADQSDWDDHAERLMFAVNKSFNATRLETPFYLVHGWDALGTMSAMLGPKPSTTQERTAYEWRRKMQRDYSYALACTEDLQKKAKRDRSEEQTRKWNELSERLNSGFAIGDVVWLYIPKVQAGLSRKLAHM</sequence>
<dbReference type="Pfam" id="PF17921">
    <property type="entry name" value="Integrase_H2C2"/>
    <property type="match status" value="1"/>
</dbReference>
<proteinExistence type="predicted"/>
<dbReference type="InterPro" id="IPR041588">
    <property type="entry name" value="Integrase_H2C2"/>
</dbReference>
<keyword evidence="1" id="KW-0511">Multifunctional enzyme</keyword>
<keyword evidence="4" id="KW-0808">Transferase</keyword>
<dbReference type="GO" id="GO:0003676">
    <property type="term" value="F:nucleic acid binding"/>
    <property type="evidence" value="ECO:0007669"/>
    <property type="project" value="InterPro"/>
</dbReference>
<keyword evidence="4" id="KW-0695">RNA-directed DNA polymerase</keyword>
<dbReference type="Pfam" id="PF17919">
    <property type="entry name" value="RT_RNaseH_2"/>
    <property type="match status" value="1"/>
</dbReference>
<reference evidence="4 5" key="1">
    <citation type="journal article" date="2017" name="Genome Biol. Evol.">
        <title>Phytophthora megakarya and P. palmivora, closely related causal agents of cacao black pod rot, underwent increases in genome sizes and gene numbers by different mechanisms.</title>
        <authorList>
            <person name="Ali S.S."/>
            <person name="Shao J."/>
            <person name="Lary D.J."/>
            <person name="Kronmiller B."/>
            <person name="Shen D."/>
            <person name="Strem M.D."/>
            <person name="Amoako-Attah I."/>
            <person name="Akrofi A.Y."/>
            <person name="Begoude B.A."/>
            <person name="Ten Hoopen G.M."/>
            <person name="Coulibaly K."/>
            <person name="Kebe B.I."/>
            <person name="Melnick R.L."/>
            <person name="Guiltinan M.J."/>
            <person name="Tyler B.M."/>
            <person name="Meinhardt L.W."/>
            <person name="Bailey B.A."/>
        </authorList>
    </citation>
    <scope>NUCLEOTIDE SEQUENCE [LARGE SCALE GENOMIC DNA]</scope>
    <source>
        <strain evidence="5">sbr112.9</strain>
    </source>
</reference>